<name>A0ABT3GYP9_9RHOB</name>
<dbReference type="PANTHER" id="PTHR30037">
    <property type="entry name" value="DNA-3-METHYLADENINE GLYCOSYLASE 1"/>
    <property type="match status" value="1"/>
</dbReference>
<dbReference type="InterPro" id="IPR011257">
    <property type="entry name" value="DNA_glycosylase"/>
</dbReference>
<dbReference type="RefSeq" id="WP_264505640.1">
    <property type="nucleotide sequence ID" value="NZ_JAPDFL010000001.1"/>
</dbReference>
<reference evidence="1 2" key="1">
    <citation type="submission" date="2022-10" db="EMBL/GenBank/DDBJ databases">
        <title>Pararhodobacter sp. nov., isolated from marine algae.</title>
        <authorList>
            <person name="Choi B.J."/>
            <person name="Kim J.M."/>
            <person name="Lee J.K."/>
            <person name="Choi D.G."/>
            <person name="Jeon C.O."/>
        </authorList>
    </citation>
    <scope>NUCLEOTIDE SEQUENCE [LARGE SCALE GENOMIC DNA]</scope>
    <source>
        <strain evidence="1 2">ZQ420</strain>
    </source>
</reference>
<dbReference type="Pfam" id="PF03352">
    <property type="entry name" value="Adenine_glyco"/>
    <property type="match status" value="1"/>
</dbReference>
<dbReference type="SUPFAM" id="SSF48150">
    <property type="entry name" value="DNA-glycosylase"/>
    <property type="match status" value="1"/>
</dbReference>
<gene>
    <name evidence="1" type="ORF">OKW52_10410</name>
</gene>
<dbReference type="InterPro" id="IPR052891">
    <property type="entry name" value="DNA-3mA_glycosylase"/>
</dbReference>
<dbReference type="GO" id="GO:0008725">
    <property type="term" value="F:DNA-3-methyladenine glycosylase activity"/>
    <property type="evidence" value="ECO:0007669"/>
    <property type="project" value="UniProtKB-EC"/>
</dbReference>
<dbReference type="EC" id="3.2.2.20" evidence="1"/>
<dbReference type="Proteomes" id="UP001208938">
    <property type="component" value="Unassembled WGS sequence"/>
</dbReference>
<dbReference type="Gene3D" id="1.10.340.30">
    <property type="entry name" value="Hypothetical protein, domain 2"/>
    <property type="match status" value="1"/>
</dbReference>
<comment type="caution">
    <text evidence="1">The sequence shown here is derived from an EMBL/GenBank/DDBJ whole genome shotgun (WGS) entry which is preliminary data.</text>
</comment>
<evidence type="ECO:0000313" key="2">
    <source>
        <dbReference type="Proteomes" id="UP001208938"/>
    </source>
</evidence>
<dbReference type="EMBL" id="JAPDFL010000001">
    <property type="protein sequence ID" value="MCW1932657.1"/>
    <property type="molecule type" value="Genomic_DNA"/>
</dbReference>
<keyword evidence="1" id="KW-0378">Hydrolase</keyword>
<protein>
    <submittedName>
        <fullName evidence="1">DNA-3-methyladenine glycosylase I</fullName>
        <ecNumber evidence="1">3.2.2.20</ecNumber>
    </submittedName>
</protein>
<dbReference type="InterPro" id="IPR005019">
    <property type="entry name" value="Adenine_glyco"/>
</dbReference>
<dbReference type="PANTHER" id="PTHR30037:SF3">
    <property type="entry name" value="BLR0857 PROTEIN"/>
    <property type="match status" value="1"/>
</dbReference>
<organism evidence="1 2">
    <name type="scientific">Pararhodobacter zhoushanensis</name>
    <dbReference type="NCBI Taxonomy" id="2479545"/>
    <lineage>
        <taxon>Bacteria</taxon>
        <taxon>Pseudomonadati</taxon>
        <taxon>Pseudomonadota</taxon>
        <taxon>Alphaproteobacteria</taxon>
        <taxon>Rhodobacterales</taxon>
        <taxon>Paracoccaceae</taxon>
        <taxon>Pararhodobacter</taxon>
    </lineage>
</organism>
<proteinExistence type="predicted"/>
<keyword evidence="1" id="KW-0326">Glycosidase</keyword>
<evidence type="ECO:0000313" key="1">
    <source>
        <dbReference type="EMBL" id="MCW1932657.1"/>
    </source>
</evidence>
<sequence>MRSFDEILTIAAARKGGVEAVMAAIPTPLSPDQLAAIPDDRWLAQMARGILQAGISWKVVENKWPGIQEAFLGFDIGAITFQPDDWFYDLCEDTRVIRSPPKLRAILDNAAMIRRVRDSHGSFGRLIADWPDEDFAGLVQWLKSEGARLGGNTGPYMLRQMGKDSYILSQDVVARLVAEGVIDKEPSSKKAHAAVQTAFNTWRAQSGQPLTTISRVLAQSTG</sequence>
<keyword evidence="2" id="KW-1185">Reference proteome</keyword>
<accession>A0ABT3GYP9</accession>